<evidence type="ECO:0000313" key="3">
    <source>
        <dbReference type="Proteomes" id="UP000199114"/>
    </source>
</evidence>
<gene>
    <name evidence="2" type="ORF">SAMN04489841_1783</name>
</gene>
<dbReference type="OrthoDB" id="206185at2157"/>
<feature type="region of interest" description="Disordered" evidence="1">
    <location>
        <begin position="1"/>
        <end position="23"/>
    </location>
</feature>
<proteinExistence type="predicted"/>
<dbReference type="AlphaFoldDB" id="A0A1H9G5W2"/>
<evidence type="ECO:0000256" key="1">
    <source>
        <dbReference type="SAM" id="MobiDB-lite"/>
    </source>
</evidence>
<organism evidence="2 3">
    <name type="scientific">Natrinema salaciae</name>
    <dbReference type="NCBI Taxonomy" id="1186196"/>
    <lineage>
        <taxon>Archaea</taxon>
        <taxon>Methanobacteriati</taxon>
        <taxon>Methanobacteriota</taxon>
        <taxon>Stenosarchaea group</taxon>
        <taxon>Halobacteria</taxon>
        <taxon>Halobacteriales</taxon>
        <taxon>Natrialbaceae</taxon>
        <taxon>Natrinema</taxon>
    </lineage>
</organism>
<dbReference type="RefSeq" id="WP_090616591.1">
    <property type="nucleotide sequence ID" value="NZ_FOFD01000002.1"/>
</dbReference>
<dbReference type="Proteomes" id="UP000199114">
    <property type="component" value="Unassembled WGS sequence"/>
</dbReference>
<dbReference type="EMBL" id="FOFD01000002">
    <property type="protein sequence ID" value="SEQ45400.1"/>
    <property type="molecule type" value="Genomic_DNA"/>
</dbReference>
<reference evidence="3" key="1">
    <citation type="submission" date="2016-10" db="EMBL/GenBank/DDBJ databases">
        <authorList>
            <person name="Varghese N."/>
            <person name="Submissions S."/>
        </authorList>
    </citation>
    <scope>NUCLEOTIDE SEQUENCE [LARGE SCALE GENOMIC DNA]</scope>
    <source>
        <strain evidence="3">DSM 25055</strain>
    </source>
</reference>
<keyword evidence="3" id="KW-1185">Reference proteome</keyword>
<sequence>MTERPPSPSAPTIGPAIGDTGPEGRVVATTAQLTASIEDTLGCRLDEPTLEDLLLELDRHDYVDWVSVTRTGDHVWDLSDAPDRLGEAVAAAVVERLEPWLSSD</sequence>
<evidence type="ECO:0000313" key="2">
    <source>
        <dbReference type="EMBL" id="SEQ45400.1"/>
    </source>
</evidence>
<name>A0A1H9G5W2_9EURY</name>
<accession>A0A1H9G5W2</accession>
<protein>
    <submittedName>
        <fullName evidence="2">Uncharacterized protein</fullName>
    </submittedName>
</protein>